<sequence length="313" mass="32845">MAESNHNDGLTLTVLGCGTMGNAILGGIMAALNDPAGPSKPDEVVPPRLPSRFVACDAWSGAPEAIKSALGKYNKPLEVFVNDNLSGAQKADIILLACKPHMFNEILTAPGMREALQGKLLMSILAGVHANQIERALYPDGLPENACRVVRVMPATTALVRESMTVISQPTPPLSDAHTQLVTWIFNRVGKVVHLPPYLMDASTALCGSGPAFVALVLEAMADGAVAMGIPRKEAQLMAAQTMKGTTSLVLEENRHPAVLRDMVSTPGGCTIAGLCSLEEGGVRGQVSRAIREATTVASQLGQGKQGVNGTRH</sequence>
<evidence type="ECO:0000259" key="7">
    <source>
        <dbReference type="Pfam" id="PF14748"/>
    </source>
</evidence>
<dbReference type="PANTHER" id="PTHR11645:SF0">
    <property type="entry name" value="PYRROLINE-5-CARBOXYLATE REDUCTASE 3"/>
    <property type="match status" value="1"/>
</dbReference>
<comment type="pathway">
    <text evidence="5">Amino-acid biosynthesis; L-proline biosynthesis; L-proline from L-glutamate 5-semialdehyde: step 1/1.</text>
</comment>
<dbReference type="FunFam" id="1.10.3730.10:FF:000001">
    <property type="entry name" value="Pyrroline-5-carboxylate reductase"/>
    <property type="match status" value="1"/>
</dbReference>
<evidence type="ECO:0000256" key="4">
    <source>
        <dbReference type="PIRSR" id="PIRSR000193-1"/>
    </source>
</evidence>
<dbReference type="EMBL" id="ML978724">
    <property type="protein sequence ID" value="KAF2086403.1"/>
    <property type="molecule type" value="Genomic_DNA"/>
</dbReference>
<dbReference type="AlphaFoldDB" id="A0A9P4HTE4"/>
<keyword evidence="3 5" id="KW-0560">Oxidoreductase</keyword>
<dbReference type="NCBIfam" id="TIGR00112">
    <property type="entry name" value="proC"/>
    <property type="match status" value="1"/>
</dbReference>
<dbReference type="InterPro" id="IPR028939">
    <property type="entry name" value="P5C_Rdtase_cat_N"/>
</dbReference>
<comment type="similarity">
    <text evidence="1 5">Belongs to the pyrroline-5-carboxylate reductase family.</text>
</comment>
<dbReference type="Gene3D" id="3.40.50.720">
    <property type="entry name" value="NAD(P)-binding Rossmann-like Domain"/>
    <property type="match status" value="1"/>
</dbReference>
<dbReference type="InterPro" id="IPR029036">
    <property type="entry name" value="P5CR_dimer"/>
</dbReference>
<dbReference type="GO" id="GO:0055129">
    <property type="term" value="P:L-proline biosynthetic process"/>
    <property type="evidence" value="ECO:0007669"/>
    <property type="project" value="TreeGrafter"/>
</dbReference>
<feature type="domain" description="Pyrroline-5-carboxylate reductase catalytic N-terminal" evidence="6">
    <location>
        <begin position="12"/>
        <end position="127"/>
    </location>
</feature>
<dbReference type="Gene3D" id="1.10.3730.10">
    <property type="entry name" value="ProC C-terminal domain-like"/>
    <property type="match status" value="1"/>
</dbReference>
<dbReference type="PANTHER" id="PTHR11645">
    <property type="entry name" value="PYRROLINE-5-CARBOXYLATE REDUCTASE"/>
    <property type="match status" value="1"/>
</dbReference>
<evidence type="ECO:0000256" key="3">
    <source>
        <dbReference type="ARBA" id="ARBA00023002"/>
    </source>
</evidence>
<feature type="binding site" evidence="4">
    <location>
        <begin position="15"/>
        <end position="20"/>
    </location>
    <ligand>
        <name>NADP(+)</name>
        <dbReference type="ChEBI" id="CHEBI:58349"/>
    </ligand>
</feature>
<dbReference type="GO" id="GO:0004735">
    <property type="term" value="F:pyrroline-5-carboxylate reductase activity"/>
    <property type="evidence" value="ECO:0007669"/>
    <property type="project" value="UniProtKB-EC"/>
</dbReference>
<dbReference type="Pfam" id="PF14748">
    <property type="entry name" value="P5CR_dimer"/>
    <property type="match status" value="1"/>
</dbReference>
<accession>A0A9P4HTE4</accession>
<dbReference type="InterPro" id="IPR036291">
    <property type="entry name" value="NAD(P)-bd_dom_sf"/>
</dbReference>
<evidence type="ECO:0000256" key="2">
    <source>
        <dbReference type="ARBA" id="ARBA00022857"/>
    </source>
</evidence>
<dbReference type="InterPro" id="IPR053790">
    <property type="entry name" value="P5CR-like_CS"/>
</dbReference>
<evidence type="ECO:0000313" key="8">
    <source>
        <dbReference type="EMBL" id="KAF2086403.1"/>
    </source>
</evidence>
<feature type="domain" description="Pyrroline-5-carboxylate reductase dimerisation" evidence="7">
    <location>
        <begin position="199"/>
        <end position="301"/>
    </location>
</feature>
<dbReference type="InterPro" id="IPR008927">
    <property type="entry name" value="6-PGluconate_DH-like_C_sf"/>
</dbReference>
<dbReference type="Proteomes" id="UP000799776">
    <property type="component" value="Unassembled WGS sequence"/>
</dbReference>
<organism evidence="8 9">
    <name type="scientific">Saccharata proteae CBS 121410</name>
    <dbReference type="NCBI Taxonomy" id="1314787"/>
    <lineage>
        <taxon>Eukaryota</taxon>
        <taxon>Fungi</taxon>
        <taxon>Dikarya</taxon>
        <taxon>Ascomycota</taxon>
        <taxon>Pezizomycotina</taxon>
        <taxon>Dothideomycetes</taxon>
        <taxon>Dothideomycetes incertae sedis</taxon>
        <taxon>Botryosphaeriales</taxon>
        <taxon>Saccharataceae</taxon>
        <taxon>Saccharata</taxon>
    </lineage>
</organism>
<dbReference type="EC" id="1.5.1.2" evidence="5"/>
<dbReference type="OrthoDB" id="10263291at2759"/>
<protein>
    <recommendedName>
        <fullName evidence="5">Pyrroline-5-carboxylate reductase</fullName>
        <ecNumber evidence="5">1.5.1.2</ecNumber>
    </recommendedName>
</protein>
<dbReference type="Pfam" id="PF03807">
    <property type="entry name" value="F420_oxidored"/>
    <property type="match status" value="1"/>
</dbReference>
<name>A0A9P4HTE4_9PEZI</name>
<keyword evidence="5" id="KW-0028">Amino-acid biosynthesis</keyword>
<keyword evidence="5" id="KW-0641">Proline biosynthesis</keyword>
<comment type="catalytic activity">
    <reaction evidence="5">
        <text>L-proline + NADP(+) = (S)-1-pyrroline-5-carboxylate + NADPH + 2 H(+)</text>
        <dbReference type="Rhea" id="RHEA:14109"/>
        <dbReference type="ChEBI" id="CHEBI:15378"/>
        <dbReference type="ChEBI" id="CHEBI:17388"/>
        <dbReference type="ChEBI" id="CHEBI:57783"/>
        <dbReference type="ChEBI" id="CHEBI:58349"/>
        <dbReference type="ChEBI" id="CHEBI:60039"/>
        <dbReference type="EC" id="1.5.1.2"/>
    </reaction>
</comment>
<proteinExistence type="inferred from homology"/>
<keyword evidence="9" id="KW-1185">Reference proteome</keyword>
<dbReference type="PIRSF" id="PIRSF000193">
    <property type="entry name" value="Pyrrol-5-carb_rd"/>
    <property type="match status" value="1"/>
</dbReference>
<dbReference type="HAMAP" id="MF_01925">
    <property type="entry name" value="P5C_reductase"/>
    <property type="match status" value="1"/>
</dbReference>
<reference evidence="8" key="1">
    <citation type="journal article" date="2020" name="Stud. Mycol.">
        <title>101 Dothideomycetes genomes: a test case for predicting lifestyles and emergence of pathogens.</title>
        <authorList>
            <person name="Haridas S."/>
            <person name="Albert R."/>
            <person name="Binder M."/>
            <person name="Bloem J."/>
            <person name="Labutti K."/>
            <person name="Salamov A."/>
            <person name="Andreopoulos B."/>
            <person name="Baker S."/>
            <person name="Barry K."/>
            <person name="Bills G."/>
            <person name="Bluhm B."/>
            <person name="Cannon C."/>
            <person name="Castanera R."/>
            <person name="Culley D."/>
            <person name="Daum C."/>
            <person name="Ezra D."/>
            <person name="Gonzalez J."/>
            <person name="Henrissat B."/>
            <person name="Kuo A."/>
            <person name="Liang C."/>
            <person name="Lipzen A."/>
            <person name="Lutzoni F."/>
            <person name="Magnuson J."/>
            <person name="Mondo S."/>
            <person name="Nolan M."/>
            <person name="Ohm R."/>
            <person name="Pangilinan J."/>
            <person name="Park H.-J."/>
            <person name="Ramirez L."/>
            <person name="Alfaro M."/>
            <person name="Sun H."/>
            <person name="Tritt A."/>
            <person name="Yoshinaga Y."/>
            <person name="Zwiers L.-H."/>
            <person name="Turgeon B."/>
            <person name="Goodwin S."/>
            <person name="Spatafora J."/>
            <person name="Crous P."/>
            <person name="Grigoriev I."/>
        </authorList>
    </citation>
    <scope>NUCLEOTIDE SEQUENCE</scope>
    <source>
        <strain evidence="8">CBS 121410</strain>
    </source>
</reference>
<feature type="binding site" evidence="4">
    <location>
        <begin position="97"/>
        <end position="100"/>
    </location>
    <ligand>
        <name>NADP(+)</name>
        <dbReference type="ChEBI" id="CHEBI:58349"/>
    </ligand>
</feature>
<dbReference type="SUPFAM" id="SSF51735">
    <property type="entry name" value="NAD(P)-binding Rossmann-fold domains"/>
    <property type="match status" value="1"/>
</dbReference>
<dbReference type="InterPro" id="IPR000304">
    <property type="entry name" value="Pyrroline-COOH_reductase"/>
</dbReference>
<evidence type="ECO:0000256" key="1">
    <source>
        <dbReference type="ARBA" id="ARBA00005525"/>
    </source>
</evidence>
<evidence type="ECO:0000259" key="6">
    <source>
        <dbReference type="Pfam" id="PF03807"/>
    </source>
</evidence>
<evidence type="ECO:0000313" key="9">
    <source>
        <dbReference type="Proteomes" id="UP000799776"/>
    </source>
</evidence>
<keyword evidence="2 4" id="KW-0521">NADP</keyword>
<comment type="caution">
    <text evidence="8">The sequence shown here is derived from an EMBL/GenBank/DDBJ whole genome shotgun (WGS) entry which is preliminary data.</text>
</comment>
<gene>
    <name evidence="8" type="ORF">K490DRAFT_44340</name>
</gene>
<feature type="binding site" evidence="4">
    <location>
        <position position="84"/>
    </location>
    <ligand>
        <name>NADPH</name>
        <dbReference type="ChEBI" id="CHEBI:57783"/>
    </ligand>
</feature>
<dbReference type="PROSITE" id="PS00521">
    <property type="entry name" value="P5CR"/>
    <property type="match status" value="1"/>
</dbReference>
<evidence type="ECO:0000256" key="5">
    <source>
        <dbReference type="RuleBase" id="RU003903"/>
    </source>
</evidence>
<dbReference type="SUPFAM" id="SSF48179">
    <property type="entry name" value="6-phosphogluconate dehydrogenase C-terminal domain-like"/>
    <property type="match status" value="1"/>
</dbReference>